<proteinExistence type="predicted"/>
<dbReference type="STRING" id="421531.IX38_08820"/>
<keyword evidence="3" id="KW-1185">Reference proteome</keyword>
<sequence>MKKLFFFFLYITCSCFSSGYAQTGVSVSPPRLYFESDLGNSNTQKVTVTNVSTKNSLDFAVSLGDWEYDSKGENMMYPANNLPTSCTSWITIKKEDNYFTLAPGARRDIDITITVPDNLSDKLPVHTAVLYVSQMNPVDDVDSKGANIKVSIRSGIKLFHKLPSAKNKKLEIQNLTYDKSKEAFNLLFENEGNVWADGKVFTDLVNTQNGTKVSMDPVIFYTMPGNKREMNIALPSTLEKGKYTASVMIDYGDSDNLEMGELNFTYE</sequence>
<dbReference type="OrthoDB" id="1419910at2"/>
<keyword evidence="1" id="KW-0732">Signal</keyword>
<organism evidence="2 3">
    <name type="scientific">Chryseobacterium luteum</name>
    <dbReference type="NCBI Taxonomy" id="421531"/>
    <lineage>
        <taxon>Bacteria</taxon>
        <taxon>Pseudomonadati</taxon>
        <taxon>Bacteroidota</taxon>
        <taxon>Flavobacteriia</taxon>
        <taxon>Flavobacteriales</taxon>
        <taxon>Weeksellaceae</taxon>
        <taxon>Chryseobacterium group</taxon>
        <taxon>Chryseobacterium</taxon>
    </lineage>
</organism>
<evidence type="ECO:0000256" key="1">
    <source>
        <dbReference type="SAM" id="SignalP"/>
    </source>
</evidence>
<protein>
    <recommendedName>
        <fullName evidence="4">Molecular chaperone</fullName>
    </recommendedName>
</protein>
<evidence type="ECO:0000313" key="3">
    <source>
        <dbReference type="Proteomes" id="UP000028703"/>
    </source>
</evidence>
<feature type="chain" id="PRO_5001801737" description="Molecular chaperone" evidence="1">
    <location>
        <begin position="24"/>
        <end position="267"/>
    </location>
</feature>
<accession>A0A085ZTM6</accession>
<evidence type="ECO:0000313" key="2">
    <source>
        <dbReference type="EMBL" id="KFF07790.1"/>
    </source>
</evidence>
<dbReference type="RefSeq" id="WP_034703786.1">
    <property type="nucleotide sequence ID" value="NZ_JPRO01000005.1"/>
</dbReference>
<dbReference type="PROSITE" id="PS51257">
    <property type="entry name" value="PROKAR_LIPOPROTEIN"/>
    <property type="match status" value="1"/>
</dbReference>
<feature type="signal peptide" evidence="1">
    <location>
        <begin position="1"/>
        <end position="23"/>
    </location>
</feature>
<dbReference type="eggNOG" id="COG3121">
    <property type="taxonomic scope" value="Bacteria"/>
</dbReference>
<evidence type="ECO:0008006" key="4">
    <source>
        <dbReference type="Google" id="ProtNLM"/>
    </source>
</evidence>
<gene>
    <name evidence="2" type="ORF">IX38_08820</name>
</gene>
<dbReference type="EMBL" id="JPRO01000005">
    <property type="protein sequence ID" value="KFF07790.1"/>
    <property type="molecule type" value="Genomic_DNA"/>
</dbReference>
<dbReference type="Proteomes" id="UP000028703">
    <property type="component" value="Unassembled WGS sequence"/>
</dbReference>
<comment type="caution">
    <text evidence="2">The sequence shown here is derived from an EMBL/GenBank/DDBJ whole genome shotgun (WGS) entry which is preliminary data.</text>
</comment>
<reference evidence="2 3" key="1">
    <citation type="submission" date="2014-07" db="EMBL/GenBank/DDBJ databases">
        <title>Genome of Chryseobacterium luteum DSM 18605.</title>
        <authorList>
            <person name="Stropko S.J."/>
            <person name="Pipes S.E."/>
            <person name="Newman J.D."/>
        </authorList>
    </citation>
    <scope>NUCLEOTIDE SEQUENCE [LARGE SCALE GENOMIC DNA]</scope>
    <source>
        <strain evidence="2 3">DSM 18605</strain>
    </source>
</reference>
<name>A0A085ZTM6_9FLAO</name>
<dbReference type="AlphaFoldDB" id="A0A085ZTM6"/>